<dbReference type="Pfam" id="PF09414">
    <property type="entry name" value="RNA_ligase"/>
    <property type="match status" value="1"/>
</dbReference>
<sequence length="307" mass="34077">MLAKYKGDATAAEYLLRLAQTICRDDIFHVEKYHLSCGLESFPLPSTQPALTSSDASGDGSTNTNRNMGVQSQKPQDAIGFRRNFAPKPTLLDATRIASLFRGKNSTHEYQVTTYMKGSPMSIYYISNDSRLNGRGHMRYSKALPNGRMGVCSRTLDLREDSVQHPIHWEVVKQLDLLDKLNELNVSLVIHGVLCEDSICNNAEGLPAGQHIFFAYSAVSLDAPNDPWLGGDRGKLISVNEMTLKLFQLLDLEHVPLHTAKVKLPEIAKSMDDLVKMGIGKGWFADNRAELVQTRRAFKVMAPQGAD</sequence>
<evidence type="ECO:0000256" key="1">
    <source>
        <dbReference type="SAM" id="MobiDB-lite"/>
    </source>
</evidence>
<feature type="region of interest" description="Disordered" evidence="1">
    <location>
        <begin position="48"/>
        <end position="75"/>
    </location>
</feature>
<name>A0A2T3AK68_9PEZI</name>
<dbReference type="AlphaFoldDB" id="A0A2T3AK68"/>
<dbReference type="Proteomes" id="UP000241462">
    <property type="component" value="Unassembled WGS sequence"/>
</dbReference>
<protein>
    <recommendedName>
        <fullName evidence="2">RNA ligase domain-containing protein</fullName>
    </recommendedName>
</protein>
<keyword evidence="4" id="KW-1185">Reference proteome</keyword>
<proteinExistence type="predicted"/>
<dbReference type="OrthoDB" id="17053at2759"/>
<dbReference type="InterPro" id="IPR021122">
    <property type="entry name" value="RNA_ligase_dom_REL/Rnl2"/>
</dbReference>
<feature type="domain" description="RNA ligase" evidence="2">
    <location>
        <begin position="109"/>
        <end position="273"/>
    </location>
</feature>
<organism evidence="3 4">
    <name type="scientific">Coniella lustricola</name>
    <dbReference type="NCBI Taxonomy" id="2025994"/>
    <lineage>
        <taxon>Eukaryota</taxon>
        <taxon>Fungi</taxon>
        <taxon>Dikarya</taxon>
        <taxon>Ascomycota</taxon>
        <taxon>Pezizomycotina</taxon>
        <taxon>Sordariomycetes</taxon>
        <taxon>Sordariomycetidae</taxon>
        <taxon>Diaporthales</taxon>
        <taxon>Schizoparmaceae</taxon>
        <taxon>Coniella</taxon>
    </lineage>
</organism>
<evidence type="ECO:0000259" key="2">
    <source>
        <dbReference type="Pfam" id="PF09414"/>
    </source>
</evidence>
<evidence type="ECO:0000313" key="4">
    <source>
        <dbReference type="Proteomes" id="UP000241462"/>
    </source>
</evidence>
<gene>
    <name evidence="3" type="ORF">BD289DRAFT_450088</name>
</gene>
<evidence type="ECO:0000313" key="3">
    <source>
        <dbReference type="EMBL" id="PSS01003.1"/>
    </source>
</evidence>
<reference evidence="3 4" key="1">
    <citation type="journal article" date="2018" name="Mycol. Prog.">
        <title>Coniella lustricola, a new species from submerged detritus.</title>
        <authorList>
            <person name="Raudabaugh D.B."/>
            <person name="Iturriaga T."/>
            <person name="Carver A."/>
            <person name="Mondo S."/>
            <person name="Pangilinan J."/>
            <person name="Lipzen A."/>
            <person name="He G."/>
            <person name="Amirebrahimi M."/>
            <person name="Grigoriev I.V."/>
            <person name="Miller A.N."/>
        </authorList>
    </citation>
    <scope>NUCLEOTIDE SEQUENCE [LARGE SCALE GENOMIC DNA]</scope>
    <source>
        <strain evidence="3 4">B22-T-1</strain>
    </source>
</reference>
<dbReference type="InParanoid" id="A0A2T3AK68"/>
<accession>A0A2T3AK68</accession>
<dbReference type="EMBL" id="KZ678380">
    <property type="protein sequence ID" value="PSS01003.1"/>
    <property type="molecule type" value="Genomic_DNA"/>
</dbReference>